<evidence type="ECO:0000256" key="2">
    <source>
        <dbReference type="ARBA" id="ARBA00023034"/>
    </source>
</evidence>
<dbReference type="Pfam" id="PF05719">
    <property type="entry name" value="GPP34"/>
    <property type="match status" value="1"/>
</dbReference>
<sequence>MLIAEELLLLLTNDRGGLVTGRNETGLGLAGALLCELALMEKVTVDGKGRLRVADPAPTGNAHLDAALGVFADREGKKPKDVLGKVAKGLQDRLHDSLAAAGAVHRERGRVLGVFPQTRWPVVDTAGRRTAVDGLTAVLVGSTAPTARSASLVSLIHAVGAVPKLFGDGTGMSGRALKKRAKTIAEGDWAGAAVSKAISDAQAAITAAVAASAAATAATSGSS</sequence>
<keyword evidence="4" id="KW-0472">Membrane</keyword>
<evidence type="ECO:0000256" key="4">
    <source>
        <dbReference type="ARBA" id="ARBA00023136"/>
    </source>
</evidence>
<dbReference type="Proteomes" id="UP001528912">
    <property type="component" value="Unassembled WGS sequence"/>
</dbReference>
<dbReference type="InterPro" id="IPR038261">
    <property type="entry name" value="GPP34-like_sf"/>
</dbReference>
<protein>
    <submittedName>
        <fullName evidence="5">GPP34 family phosphoprotein</fullName>
    </submittedName>
</protein>
<dbReference type="InterPro" id="IPR008628">
    <property type="entry name" value="GPP34-like"/>
</dbReference>
<gene>
    <name evidence="5" type="ORF">P4R38_18940</name>
</gene>
<dbReference type="Gene3D" id="1.10.3630.10">
    <property type="entry name" value="yeast vps74-n-term truncation variant domain like"/>
    <property type="match status" value="1"/>
</dbReference>
<evidence type="ECO:0000313" key="6">
    <source>
        <dbReference type="Proteomes" id="UP001528912"/>
    </source>
</evidence>
<evidence type="ECO:0000313" key="5">
    <source>
        <dbReference type="EMBL" id="MDF8266331.1"/>
    </source>
</evidence>
<proteinExistence type="predicted"/>
<organism evidence="5 6">
    <name type="scientific">Luteipulveratus flavus</name>
    <dbReference type="NCBI Taxonomy" id="3031728"/>
    <lineage>
        <taxon>Bacteria</taxon>
        <taxon>Bacillati</taxon>
        <taxon>Actinomycetota</taxon>
        <taxon>Actinomycetes</taxon>
        <taxon>Micrococcales</taxon>
        <taxon>Dermacoccaceae</taxon>
        <taxon>Luteipulveratus</taxon>
    </lineage>
</organism>
<evidence type="ECO:0000256" key="1">
    <source>
        <dbReference type="ARBA" id="ARBA00004255"/>
    </source>
</evidence>
<comment type="subcellular location">
    <subcellularLocation>
        <location evidence="1">Golgi apparatus membrane</location>
        <topology evidence="1">Peripheral membrane protein</topology>
        <orientation evidence="1">Cytoplasmic side</orientation>
    </subcellularLocation>
</comment>
<evidence type="ECO:0000256" key="3">
    <source>
        <dbReference type="ARBA" id="ARBA00023121"/>
    </source>
</evidence>
<dbReference type="RefSeq" id="WP_277193519.1">
    <property type="nucleotide sequence ID" value="NZ_JAROAV010000053.1"/>
</dbReference>
<comment type="caution">
    <text evidence="5">The sequence shown here is derived from an EMBL/GenBank/DDBJ whole genome shotgun (WGS) entry which is preliminary data.</text>
</comment>
<dbReference type="EMBL" id="JAROAV010000053">
    <property type="protein sequence ID" value="MDF8266331.1"/>
    <property type="molecule type" value="Genomic_DNA"/>
</dbReference>
<accession>A0ABT6CC38</accession>
<name>A0ABT6CC38_9MICO</name>
<reference evidence="5 6" key="1">
    <citation type="submission" date="2023-03" db="EMBL/GenBank/DDBJ databases">
        <title>YIM 133296 draft genome.</title>
        <authorList>
            <person name="Xiong L."/>
        </authorList>
    </citation>
    <scope>NUCLEOTIDE SEQUENCE [LARGE SCALE GENOMIC DNA]</scope>
    <source>
        <strain evidence="5 6">YIM 133296</strain>
    </source>
</reference>
<keyword evidence="2" id="KW-0333">Golgi apparatus</keyword>
<keyword evidence="3" id="KW-0446">Lipid-binding</keyword>
<keyword evidence="6" id="KW-1185">Reference proteome</keyword>